<name>A0A0N5A4B6_PARTI</name>
<organism evidence="1 2">
    <name type="scientific">Parastrongyloides trichosuri</name>
    <name type="common">Possum-specific nematode worm</name>
    <dbReference type="NCBI Taxonomy" id="131310"/>
    <lineage>
        <taxon>Eukaryota</taxon>
        <taxon>Metazoa</taxon>
        <taxon>Ecdysozoa</taxon>
        <taxon>Nematoda</taxon>
        <taxon>Chromadorea</taxon>
        <taxon>Rhabditida</taxon>
        <taxon>Tylenchina</taxon>
        <taxon>Panagrolaimomorpha</taxon>
        <taxon>Strongyloidoidea</taxon>
        <taxon>Strongyloididae</taxon>
        <taxon>Parastrongyloides</taxon>
    </lineage>
</organism>
<dbReference type="AlphaFoldDB" id="A0A0N5A4B6"/>
<evidence type="ECO:0000313" key="2">
    <source>
        <dbReference type="WBParaSite" id="PTRK_0001646400.1"/>
    </source>
</evidence>
<keyword evidence="1" id="KW-1185">Reference proteome</keyword>
<evidence type="ECO:0000313" key="1">
    <source>
        <dbReference type="Proteomes" id="UP000038045"/>
    </source>
</evidence>
<reference evidence="2" key="1">
    <citation type="submission" date="2017-02" db="UniProtKB">
        <authorList>
            <consortium name="WormBaseParasite"/>
        </authorList>
    </citation>
    <scope>IDENTIFICATION</scope>
</reference>
<dbReference type="WBParaSite" id="PTRK_0001646400.1">
    <property type="protein sequence ID" value="PTRK_0001646400.1"/>
    <property type="gene ID" value="PTRK_0001646400"/>
</dbReference>
<dbReference type="Proteomes" id="UP000038045">
    <property type="component" value="Unplaced"/>
</dbReference>
<sequence length="138" mass="16859">MARKVMRMNDGLCKKKEFEHGVLKNVYEDKYFGEPVYLSQKHPVPFYVYCNRYSREGKKSNSSKSGKVKQWYGIRHRIYYTGEYVLSYFHYQWAEFFYRIKHTKCELFKELGVIRFKNKRVTPFLPTIYELNEESNIY</sequence>
<protein>
    <submittedName>
        <fullName evidence="2">Group I intron endonuclease</fullName>
    </submittedName>
</protein>
<accession>A0A0N5A4B6</accession>
<proteinExistence type="predicted"/>